<evidence type="ECO:0000313" key="2">
    <source>
        <dbReference type="Proteomes" id="UP000427281"/>
    </source>
</evidence>
<proteinExistence type="predicted"/>
<dbReference type="GO" id="GO:0004180">
    <property type="term" value="F:carboxypeptidase activity"/>
    <property type="evidence" value="ECO:0007669"/>
    <property type="project" value="UniProtKB-KW"/>
</dbReference>
<organism evidence="1 2">
    <name type="scientific">Gimesia benthica</name>
    <dbReference type="NCBI Taxonomy" id="2608982"/>
    <lineage>
        <taxon>Bacteria</taxon>
        <taxon>Pseudomonadati</taxon>
        <taxon>Planctomycetota</taxon>
        <taxon>Planctomycetia</taxon>
        <taxon>Planctomycetales</taxon>
        <taxon>Planctomycetaceae</taxon>
        <taxon>Gimesia</taxon>
    </lineage>
</organism>
<dbReference type="RefSeq" id="WP_155364452.1">
    <property type="nucleotide sequence ID" value="NZ_CP043930.1"/>
</dbReference>
<sequence>MKRVYGLPSHILLTLLTVSCCVGCGGGDKVDLGAVSGVVTMDGEPLSNVIVVFSPEDGNPSSGLTDSEGKYSLSYLGKSDGAIIGKHKVSITTADLSMNETELDSGDADLANADLLDTTNISSPPPEDGDVTKRQPRIKVKIMKEPIPSKYNAKSTLTADVQSGENTFDFQLDSN</sequence>
<dbReference type="KEGG" id="gim:F1728_12870"/>
<name>A0A6I6AAM6_9PLAN</name>
<reference evidence="1 2" key="1">
    <citation type="submission" date="2019-09" db="EMBL/GenBank/DDBJ databases">
        <title>Gimesia benthica sp. nov., a novel bacterium isolated from deep-sea water of the Northwest Indian Ocean.</title>
        <authorList>
            <person name="Dai X."/>
        </authorList>
    </citation>
    <scope>NUCLEOTIDE SEQUENCE [LARGE SCALE GENOMIC DNA]</scope>
    <source>
        <strain evidence="1 2">E7</strain>
    </source>
</reference>
<keyword evidence="1" id="KW-0121">Carboxypeptidase</keyword>
<keyword evidence="1" id="KW-0645">Protease</keyword>
<dbReference type="PROSITE" id="PS51257">
    <property type="entry name" value="PROKAR_LIPOPROTEIN"/>
    <property type="match status" value="1"/>
</dbReference>
<dbReference type="AlphaFoldDB" id="A0A6I6AAM6"/>
<keyword evidence="2" id="KW-1185">Reference proteome</keyword>
<gene>
    <name evidence="1" type="ORF">F1728_12870</name>
</gene>
<dbReference type="EMBL" id="CP043930">
    <property type="protein sequence ID" value="QGQ23514.1"/>
    <property type="molecule type" value="Genomic_DNA"/>
</dbReference>
<keyword evidence="1" id="KW-0378">Hydrolase</keyword>
<evidence type="ECO:0000313" key="1">
    <source>
        <dbReference type="EMBL" id="QGQ23514.1"/>
    </source>
</evidence>
<accession>A0A6I6AAM6</accession>
<protein>
    <submittedName>
        <fullName evidence="1">Carboxypeptidase regulatory-like domain-containing protein</fullName>
    </submittedName>
</protein>
<dbReference type="Proteomes" id="UP000427281">
    <property type="component" value="Chromosome"/>
</dbReference>